<dbReference type="Pfam" id="PF15375">
    <property type="entry name" value="FSAF1"/>
    <property type="match status" value="1"/>
</dbReference>
<dbReference type="OrthoDB" id="10067479at2759"/>
<dbReference type="EnsemblMetazoa" id="XM_014399109.2">
    <property type="protein sequence ID" value="XP_014254595.1"/>
    <property type="gene ID" value="LOC106669563"/>
</dbReference>
<reference evidence="1" key="1">
    <citation type="submission" date="2022-01" db="UniProtKB">
        <authorList>
            <consortium name="EnsemblMetazoa"/>
        </authorList>
    </citation>
    <scope>IDENTIFICATION</scope>
</reference>
<dbReference type="PANTHER" id="PTHR28366:SF1">
    <property type="entry name" value="CHROMOSOME 1 OPEN READING FRAME 131"/>
    <property type="match status" value="1"/>
</dbReference>
<organism evidence="1 2">
    <name type="scientific">Cimex lectularius</name>
    <name type="common">Bed bug</name>
    <name type="synonym">Acanthia lectularia</name>
    <dbReference type="NCBI Taxonomy" id="79782"/>
    <lineage>
        <taxon>Eukaryota</taxon>
        <taxon>Metazoa</taxon>
        <taxon>Ecdysozoa</taxon>
        <taxon>Arthropoda</taxon>
        <taxon>Hexapoda</taxon>
        <taxon>Insecta</taxon>
        <taxon>Pterygota</taxon>
        <taxon>Neoptera</taxon>
        <taxon>Paraneoptera</taxon>
        <taxon>Hemiptera</taxon>
        <taxon>Heteroptera</taxon>
        <taxon>Panheteroptera</taxon>
        <taxon>Cimicomorpha</taxon>
        <taxon>Cimicidae</taxon>
        <taxon>Cimex</taxon>
    </lineage>
</organism>
<dbReference type="RefSeq" id="XP_014254595.1">
    <property type="nucleotide sequence ID" value="XM_014399109.2"/>
</dbReference>
<dbReference type="AlphaFoldDB" id="A0A8I6S259"/>
<accession>A0A8I6S259</accession>
<name>A0A8I6S259_CIMLE</name>
<dbReference type="Proteomes" id="UP000494040">
    <property type="component" value="Unassembled WGS sequence"/>
</dbReference>
<proteinExistence type="predicted"/>
<keyword evidence="2" id="KW-1185">Reference proteome</keyword>
<sequence>MGESGDPYFVPTRSSVRGVKHEVVVFSEKRHEKKPVVAAEKSNIKELDMKQARFEIYKFAQTGLTNPDKHKSNKELALALGAVPPKNKYLNYKKLKEERKREKEEKNKKKDLFLLGKQFRPDRYDRKRTDSKAVLKQKRKIGSGILNVYGTVKKKK</sequence>
<dbReference type="InterPro" id="IPR027973">
    <property type="entry name" value="FSAF1-like"/>
</dbReference>
<evidence type="ECO:0000313" key="1">
    <source>
        <dbReference type="EnsemblMetazoa" id="XP_014254595.1"/>
    </source>
</evidence>
<dbReference type="InterPro" id="IPR052852">
    <property type="entry name" value="SSU_Processome_Comp"/>
</dbReference>
<protein>
    <submittedName>
        <fullName evidence="1">Uncharacterized protein</fullName>
    </submittedName>
</protein>
<evidence type="ECO:0000313" key="2">
    <source>
        <dbReference type="Proteomes" id="UP000494040"/>
    </source>
</evidence>
<dbReference type="GeneID" id="106669563"/>
<dbReference type="PANTHER" id="PTHR28366">
    <property type="entry name" value="CHROMOSOME 1 OPEN READING FRAME 131"/>
    <property type="match status" value="1"/>
</dbReference>